<accession>A0A7C4EVK9</accession>
<evidence type="ECO:0000256" key="3">
    <source>
        <dbReference type="ARBA" id="ARBA00023002"/>
    </source>
</evidence>
<keyword evidence="3" id="KW-0560">Oxidoreductase</keyword>
<evidence type="ECO:0000259" key="4">
    <source>
        <dbReference type="PROSITE" id="PS51387"/>
    </source>
</evidence>
<dbReference type="Gene3D" id="3.30.43.10">
    <property type="entry name" value="Uridine Diphospho-n-acetylenolpyruvylglucosamine Reductase, domain 2"/>
    <property type="match status" value="1"/>
</dbReference>
<dbReference type="GO" id="GO:0016491">
    <property type="term" value="F:oxidoreductase activity"/>
    <property type="evidence" value="ECO:0007669"/>
    <property type="project" value="UniProtKB-KW"/>
</dbReference>
<dbReference type="InterPro" id="IPR036318">
    <property type="entry name" value="FAD-bd_PCMH-like_sf"/>
</dbReference>
<gene>
    <name evidence="5" type="ORF">ENV54_12435</name>
</gene>
<dbReference type="PROSITE" id="PS51387">
    <property type="entry name" value="FAD_PCMH"/>
    <property type="match status" value="1"/>
</dbReference>
<evidence type="ECO:0000256" key="2">
    <source>
        <dbReference type="ARBA" id="ARBA00022827"/>
    </source>
</evidence>
<dbReference type="PANTHER" id="PTHR42659:SF2">
    <property type="entry name" value="XANTHINE DEHYDROGENASE SUBUNIT C-RELATED"/>
    <property type="match status" value="1"/>
</dbReference>
<dbReference type="Pfam" id="PF00941">
    <property type="entry name" value="FAD_binding_5"/>
    <property type="match status" value="1"/>
</dbReference>
<dbReference type="InterPro" id="IPR016169">
    <property type="entry name" value="FAD-bd_PCMH_sub2"/>
</dbReference>
<dbReference type="SUPFAM" id="SSF55447">
    <property type="entry name" value="CO dehydrogenase flavoprotein C-terminal domain-like"/>
    <property type="match status" value="1"/>
</dbReference>
<dbReference type="EMBL" id="DTGT01000405">
    <property type="protein sequence ID" value="HGH62092.1"/>
    <property type="molecule type" value="Genomic_DNA"/>
</dbReference>
<evidence type="ECO:0000313" key="5">
    <source>
        <dbReference type="EMBL" id="HGH62092.1"/>
    </source>
</evidence>
<protein>
    <recommendedName>
        <fullName evidence="4">FAD-binding PCMH-type domain-containing protein</fullName>
    </recommendedName>
</protein>
<dbReference type="SMART" id="SM01092">
    <property type="entry name" value="CO_deh_flav_C"/>
    <property type="match status" value="1"/>
</dbReference>
<dbReference type="InterPro" id="IPR005107">
    <property type="entry name" value="CO_DH_flav_C"/>
</dbReference>
<name>A0A7C4EVK9_9BACT</name>
<dbReference type="Gene3D" id="3.30.390.50">
    <property type="entry name" value="CO dehydrogenase flavoprotein, C-terminal domain"/>
    <property type="match status" value="1"/>
</dbReference>
<organism evidence="5">
    <name type="scientific">Desulfomonile tiedjei</name>
    <dbReference type="NCBI Taxonomy" id="2358"/>
    <lineage>
        <taxon>Bacteria</taxon>
        <taxon>Pseudomonadati</taxon>
        <taxon>Thermodesulfobacteriota</taxon>
        <taxon>Desulfomonilia</taxon>
        <taxon>Desulfomonilales</taxon>
        <taxon>Desulfomonilaceae</taxon>
        <taxon>Desulfomonile</taxon>
    </lineage>
</organism>
<keyword evidence="1" id="KW-0285">Flavoprotein</keyword>
<keyword evidence="2" id="KW-0274">FAD</keyword>
<dbReference type="AlphaFoldDB" id="A0A7C4EVK9"/>
<reference evidence="5" key="1">
    <citation type="journal article" date="2020" name="mSystems">
        <title>Genome- and Community-Level Interaction Insights into Carbon Utilization and Element Cycling Functions of Hydrothermarchaeota in Hydrothermal Sediment.</title>
        <authorList>
            <person name="Zhou Z."/>
            <person name="Liu Y."/>
            <person name="Xu W."/>
            <person name="Pan J."/>
            <person name="Luo Z.H."/>
            <person name="Li M."/>
        </authorList>
    </citation>
    <scope>NUCLEOTIDE SEQUENCE [LARGE SCALE GENOMIC DNA]</scope>
    <source>
        <strain evidence="5">SpSt-769</strain>
    </source>
</reference>
<comment type="caution">
    <text evidence="5">The sequence shown here is derived from an EMBL/GenBank/DDBJ whole genome shotgun (WGS) entry which is preliminary data.</text>
</comment>
<feature type="domain" description="FAD-binding PCMH-type" evidence="4">
    <location>
        <begin position="1"/>
        <end position="217"/>
    </location>
</feature>
<proteinExistence type="predicted"/>
<dbReference type="InterPro" id="IPR036683">
    <property type="entry name" value="CO_DH_flav_C_dom_sf"/>
</dbReference>
<dbReference type="InterPro" id="IPR016166">
    <property type="entry name" value="FAD-bd_PCMH"/>
</dbReference>
<dbReference type="GO" id="GO:0071949">
    <property type="term" value="F:FAD binding"/>
    <property type="evidence" value="ECO:0007669"/>
    <property type="project" value="InterPro"/>
</dbReference>
<dbReference type="SUPFAM" id="SSF56176">
    <property type="entry name" value="FAD-binding/transporter-associated domain-like"/>
    <property type="match status" value="1"/>
</dbReference>
<dbReference type="InterPro" id="IPR016167">
    <property type="entry name" value="FAD-bd_PCMH_sub1"/>
</dbReference>
<sequence>MMLPKFSYSSPKSLREAFDAFQEARQDAVYLSGGTDLIPRLKLRLEKPTFIIDLKHIDQLKAVEETEDSLKIGALASIFDLKNNPLIKKYCPALDASLDATSCETLQMKGTIGGNLLQNTRCLFYNQSEFWRKSKGLCLKMGGEACNAVPGAKKCFSNYCSDNAAALCTVNAKVKLEGIAGERIVPLPRIFSNNAAKPFRLEPGEILTEILIPKQKTRGDYEKLRLRGAIDYPLLGVAFSMSDGVGKLALIAVGAAPKVLDVKSFSEDAVEQAAQKAMQDTYLAANTVLDPDYRKRMIAVLSKRLIKKVAEVR</sequence>
<evidence type="ECO:0000256" key="1">
    <source>
        <dbReference type="ARBA" id="ARBA00022630"/>
    </source>
</evidence>
<dbReference type="InterPro" id="IPR051312">
    <property type="entry name" value="Diverse_Substr_Oxidored"/>
</dbReference>
<dbReference type="InterPro" id="IPR002346">
    <property type="entry name" value="Mopterin_DH_FAD-bd"/>
</dbReference>
<dbReference type="PANTHER" id="PTHR42659">
    <property type="entry name" value="XANTHINE DEHYDROGENASE SUBUNIT C-RELATED"/>
    <property type="match status" value="1"/>
</dbReference>
<dbReference type="Gene3D" id="3.30.465.10">
    <property type="match status" value="2"/>
</dbReference>